<evidence type="ECO:0000256" key="1">
    <source>
        <dbReference type="SAM" id="MobiDB-lite"/>
    </source>
</evidence>
<dbReference type="InterPro" id="IPR043128">
    <property type="entry name" value="Rev_trsase/Diguanyl_cyclase"/>
</dbReference>
<dbReference type="PANTHER" id="PTHR23172:SF87">
    <property type="entry name" value="CHAPERONE DNAJ-DOMAIN SUPERFAMILY PROTEIN"/>
    <property type="match status" value="1"/>
</dbReference>
<feature type="compositionally biased region" description="Basic residues" evidence="1">
    <location>
        <begin position="1963"/>
        <end position="1975"/>
    </location>
</feature>
<dbReference type="Proteomes" id="UP000436088">
    <property type="component" value="Unassembled WGS sequence"/>
</dbReference>
<dbReference type="InterPro" id="IPR041577">
    <property type="entry name" value="RT_RNaseH_2"/>
</dbReference>
<feature type="compositionally biased region" description="Basic and acidic residues" evidence="1">
    <location>
        <begin position="482"/>
        <end position="544"/>
    </location>
</feature>
<dbReference type="Gene3D" id="3.30.70.270">
    <property type="match status" value="1"/>
</dbReference>
<feature type="compositionally biased region" description="Basic and acidic residues" evidence="1">
    <location>
        <begin position="311"/>
        <end position="325"/>
    </location>
</feature>
<feature type="region of interest" description="Disordered" evidence="1">
    <location>
        <begin position="1925"/>
        <end position="2022"/>
    </location>
</feature>
<dbReference type="CDD" id="cd00303">
    <property type="entry name" value="retropepsin_like"/>
    <property type="match status" value="1"/>
</dbReference>
<feature type="compositionally biased region" description="Polar residues" evidence="1">
    <location>
        <begin position="452"/>
        <end position="461"/>
    </location>
</feature>
<dbReference type="SUPFAM" id="SSF46565">
    <property type="entry name" value="Chaperone J-domain"/>
    <property type="match status" value="1"/>
</dbReference>
<feature type="domain" description="Reverse transcriptase/retrotransposon-derived protein RNase H-like" evidence="2">
    <location>
        <begin position="1449"/>
        <end position="1514"/>
    </location>
</feature>
<dbReference type="Gene3D" id="3.30.420.10">
    <property type="entry name" value="Ribonuclease H-like superfamily/Ribonuclease H"/>
    <property type="match status" value="1"/>
</dbReference>
<dbReference type="CDD" id="cd01647">
    <property type="entry name" value="RT_LTR"/>
    <property type="match status" value="1"/>
</dbReference>
<proteinExistence type="predicted"/>
<feature type="region of interest" description="Disordered" evidence="1">
    <location>
        <begin position="1052"/>
        <end position="1126"/>
    </location>
</feature>
<feature type="region of interest" description="Disordered" evidence="1">
    <location>
        <begin position="299"/>
        <end position="325"/>
    </location>
</feature>
<dbReference type="SUPFAM" id="SSF56672">
    <property type="entry name" value="DNA/RNA polymerases"/>
    <property type="match status" value="1"/>
</dbReference>
<gene>
    <name evidence="3" type="ORF">F3Y22_tig00112281pilonHSYRG00014</name>
</gene>
<dbReference type="PANTHER" id="PTHR23172">
    <property type="entry name" value="AUXILIN/CYCLIN G-ASSOCIATED KINASE-RELATED"/>
    <property type="match status" value="1"/>
</dbReference>
<dbReference type="GO" id="GO:0031982">
    <property type="term" value="C:vesicle"/>
    <property type="evidence" value="ECO:0007669"/>
    <property type="project" value="TreeGrafter"/>
</dbReference>
<feature type="region of interest" description="Disordered" evidence="1">
    <location>
        <begin position="1853"/>
        <end position="1891"/>
    </location>
</feature>
<keyword evidence="4" id="KW-1185">Reference proteome</keyword>
<organism evidence="3 4">
    <name type="scientific">Hibiscus syriacus</name>
    <name type="common">Rose of Sharon</name>
    <dbReference type="NCBI Taxonomy" id="106335"/>
    <lineage>
        <taxon>Eukaryota</taxon>
        <taxon>Viridiplantae</taxon>
        <taxon>Streptophyta</taxon>
        <taxon>Embryophyta</taxon>
        <taxon>Tracheophyta</taxon>
        <taxon>Spermatophyta</taxon>
        <taxon>Magnoliopsida</taxon>
        <taxon>eudicotyledons</taxon>
        <taxon>Gunneridae</taxon>
        <taxon>Pentapetalae</taxon>
        <taxon>rosids</taxon>
        <taxon>malvids</taxon>
        <taxon>Malvales</taxon>
        <taxon>Malvaceae</taxon>
        <taxon>Malvoideae</taxon>
        <taxon>Hibiscus</taxon>
    </lineage>
</organism>
<accession>A0A6A2XGM1</accession>
<dbReference type="EMBL" id="VEPZ02001541">
    <property type="protein sequence ID" value="KAE8668890.1"/>
    <property type="molecule type" value="Genomic_DNA"/>
</dbReference>
<dbReference type="InterPro" id="IPR036869">
    <property type="entry name" value="J_dom_sf"/>
</dbReference>
<sequence length="2022" mass="229121">MENLSHSETKKWPGFFSEAEDYTEIFGGFHASRGVSIPVLNLPLVDDNDEVMFDARNPRFNYGEVFSRFQDYAGSYEELMRSANGGDDHACDGGFSDEACNGDQSNGVTQLHDPGYTCILENPLQNTDDENPPLHVTDDISISTSLRELQRKTAWKELYINLRTEPSHVPPPSRPPPLVNGESGYYQNGQNAPTGGRMGLGSPPFFNVEIDASSTDVASAAAMKEAMDKTQVNLKNAKEVQERKREGTKSCIKLGSKSNGKVEEKASKAVNGKKLVEADELGKCEKWLYVQEKDNELGVGPAVEEKENEQEEKQTSKRDIEKKEEAARELEESERIWRMALEQIENEKRVKKARLQEYMRENSERLSIRMILKEAIEQRDYIKQLKEVQDTEDELNQKVVELEESEDLKGEMKKCQDNQSLGDRGLKFAFEWRERARQPEAAKASELGKGSVNGTFQQVKIRQSAERKGKNIDDSLASEDEAERRKRERELENERLRTKEEEREREREKDRMAADRTALEAHERAERAALERATAEARQRAMAEAHDRLEKACAEAREKSSVEVRLEAERAAVERENAEAREHAVEKAMAERAAFEARERVERSMSDKVSSSSRHSGLTTSFSSSRTSTFGGLHYLHASAYNGVEGEPAQRCKARLERHQRTAERAAKALEDKNMIDLIAQREQAERNRLAETVDADVKRWSGNLSSGPESGWQPIPLTEVITSGAVMKEYRKATLCVRPDKLQQRGASIQHKYICEKVFDLLKVVTRHQDFGRLPVIVAVGGGEGIGMKLGSSSPVLDVAGRSAAACRQKVMHPIRRFTPMFMGTSLTAVKVARQHIRNFLEVCDSFCQQGEHEEVLKLKLFLYSMHDRASAWLSGVPAGSIESWTDLCKNNLMRYSPPNMNTQLRNDIASFYWIQEVMFYNGVNAPTMMMLDASANGTLLDKSPAEAFDILDRIAINVYQFPSTRLRVGRKSHGAFELDSKDSLSAQLAAITNMLKNLQRPSEVREVKVGQIVVTLRERIPRHLPSDTEVSKTLGKEQCSVLTLRSGTQINVEDKFGGRPKDDSPPETVQAEQEVQEEAPVEEDKNEGSSSKETEGANKNAKATFVNTPSVQEVRPSPPFPQRLKKHNEDIQFRKFVDILSQLQINVPFLEAMKQMPTYSKFLKEIVTKKRKVEYFIIPCSIGDKFVGKALCDLGFSVNLMPKSIFVKLGIGNARPIFVILQLADRSHVRPEGRVEDVIVRVNKFIFPVDFMILDCEVDATTPIILGRPFLATDRILIDCERDELTIRVVDQHVTVNVFRSLKYMDDSEECQSNLEHAPTLELKNLPHHLKYAYLGYNQIVVVLEDQEKTTFTCPYGTYAFRRMPFGLCNALTTFQHCMQAIFSYMVEDFLDILMDDFSVSGDDFQKMPRQFGKGHKISAKGIEVDKAKIEDFSTLSKPLCTFVFDQKYHGAFKDLRKRLISVPIVVPPDWTTPFELMCDASDFSVGAVLGQRRDEVSNREVKKILEKVVNPRRKDWSPKLDEALWDYRMKFKTPLGMSPFNMGYRKACHLPFELEHKAYWAIKKLNFDAQLAGEKRLLDLNEMEEFRALKLFPGKLKSRWSGSFKVHHVYPYGAVDIKNMDNGSIFKVNGQRLKAYQGEEDDAFGSEVLDVVNKHKWQKVSKHPATVNASIVKEFYSNISEPNQHAVMVLEDLHVTFAQDADNETYQGILEDLYFPDTRWNDQQMSRRTVVWEKLLSQKVPEEQFDEILLGITRITTEKIPMLLGLKGEKGKENEVTISRVSSSPHARANSDALEQAIQCTQEHIGQLSEKLMTYFAYAKRRDEFFTNAFLEFLPHMNFTVPDFPKILLPPNEDVEESTKVPHPATADAPQSPGVESPQPAKAEEPTDPDLVHVVSTDAEREANLQLAYHPESPQFVEPLAAEHPDMPQPTVPMEEEHPEVPQPIESTEESQSEMPRQAPLHRSRCRLKKASKREDPQLSTVPEGPSTPPAATASDFEHSSLAKLRKRPRRATAVPPPA</sequence>
<dbReference type="Gene3D" id="3.10.10.10">
    <property type="entry name" value="HIV Type 1 Reverse Transcriptase, subunit A, domain 1"/>
    <property type="match status" value="1"/>
</dbReference>
<feature type="compositionally biased region" description="Basic and acidic residues" evidence="1">
    <location>
        <begin position="1054"/>
        <end position="1066"/>
    </location>
</feature>
<feature type="region of interest" description="Disordered" evidence="1">
    <location>
        <begin position="439"/>
        <end position="544"/>
    </location>
</feature>
<dbReference type="GO" id="GO:0072583">
    <property type="term" value="P:clathrin-dependent endocytosis"/>
    <property type="evidence" value="ECO:0007669"/>
    <property type="project" value="TreeGrafter"/>
</dbReference>
<dbReference type="Pfam" id="PF17919">
    <property type="entry name" value="RT_RNaseH_2"/>
    <property type="match status" value="1"/>
</dbReference>
<dbReference type="GO" id="GO:0005737">
    <property type="term" value="C:cytoplasm"/>
    <property type="evidence" value="ECO:0007669"/>
    <property type="project" value="TreeGrafter"/>
</dbReference>
<dbReference type="InterPro" id="IPR036397">
    <property type="entry name" value="RNaseH_sf"/>
</dbReference>
<evidence type="ECO:0000259" key="2">
    <source>
        <dbReference type="Pfam" id="PF17919"/>
    </source>
</evidence>
<protein>
    <submittedName>
        <fullName evidence="3">Chaperone DnaJ-domain superfamily protein, putative isoform 2</fullName>
    </submittedName>
</protein>
<reference evidence="3" key="1">
    <citation type="submission" date="2019-09" db="EMBL/GenBank/DDBJ databases">
        <title>Draft genome information of white flower Hibiscus syriacus.</title>
        <authorList>
            <person name="Kim Y.-M."/>
        </authorList>
    </citation>
    <scope>NUCLEOTIDE SEQUENCE [LARGE SCALE GENOMIC DNA]</scope>
    <source>
        <strain evidence="3">YM2019G1</strain>
    </source>
</reference>
<dbReference type="Gene3D" id="1.10.287.110">
    <property type="entry name" value="DnaJ domain"/>
    <property type="match status" value="1"/>
</dbReference>
<comment type="caution">
    <text evidence="3">The sequence shown here is derived from an EMBL/GenBank/DDBJ whole genome shotgun (WGS) entry which is preliminary data.</text>
</comment>
<feature type="compositionally biased region" description="Basic and acidic residues" evidence="1">
    <location>
        <begin position="463"/>
        <end position="473"/>
    </location>
</feature>
<dbReference type="InterPro" id="IPR021109">
    <property type="entry name" value="Peptidase_aspartic_dom_sf"/>
</dbReference>
<dbReference type="InterPro" id="IPR043502">
    <property type="entry name" value="DNA/RNA_pol_sf"/>
</dbReference>
<evidence type="ECO:0000313" key="4">
    <source>
        <dbReference type="Proteomes" id="UP000436088"/>
    </source>
</evidence>
<evidence type="ECO:0000313" key="3">
    <source>
        <dbReference type="EMBL" id="KAE8668890.1"/>
    </source>
</evidence>
<dbReference type="GO" id="GO:0030276">
    <property type="term" value="F:clathrin binding"/>
    <property type="evidence" value="ECO:0007669"/>
    <property type="project" value="TreeGrafter"/>
</dbReference>
<feature type="compositionally biased region" description="Basic and acidic residues" evidence="1">
    <location>
        <begin position="1084"/>
        <end position="1098"/>
    </location>
</feature>
<dbReference type="Gene3D" id="2.40.70.10">
    <property type="entry name" value="Acid Proteases"/>
    <property type="match status" value="1"/>
</dbReference>
<name>A0A6A2XGM1_HIBSY</name>
<dbReference type="GO" id="GO:0003676">
    <property type="term" value="F:nucleic acid binding"/>
    <property type="evidence" value="ECO:0007669"/>
    <property type="project" value="InterPro"/>
</dbReference>
<dbReference type="GO" id="GO:0072318">
    <property type="term" value="P:clathrin coat disassembly"/>
    <property type="evidence" value="ECO:0007669"/>
    <property type="project" value="TreeGrafter"/>
</dbReference>